<dbReference type="RefSeq" id="WP_138046515.1">
    <property type="nucleotide sequence ID" value="NZ_VBZC01000020.1"/>
</dbReference>
<evidence type="ECO:0000313" key="3">
    <source>
        <dbReference type="Proteomes" id="UP000305906"/>
    </source>
</evidence>
<sequence length="87" mass="9051">MTDDRHSTDNDGDGDGGRANGNGNGGGGNDGGEGLTDFVTDPAARAELARRMEELADLINEADEALGDILDSVQRVVAAESRHRDTP</sequence>
<evidence type="ECO:0000256" key="1">
    <source>
        <dbReference type="SAM" id="MobiDB-lite"/>
    </source>
</evidence>
<protein>
    <submittedName>
        <fullName evidence="2">Uncharacterized protein</fullName>
    </submittedName>
</protein>
<proteinExistence type="predicted"/>
<keyword evidence="3" id="KW-1185">Reference proteome</keyword>
<feature type="region of interest" description="Disordered" evidence="1">
    <location>
        <begin position="1"/>
        <end position="39"/>
    </location>
</feature>
<feature type="compositionally biased region" description="Gly residues" evidence="1">
    <location>
        <begin position="17"/>
        <end position="34"/>
    </location>
</feature>
<reference evidence="2 3" key="1">
    <citation type="submission" date="2019-05" db="EMBL/GenBank/DDBJ databases">
        <title>Streptomyces sp. NEAU-C151, a novel actinomycete isolated from soil.</title>
        <authorList>
            <person name="Han L."/>
            <person name="Jiang H."/>
        </authorList>
    </citation>
    <scope>NUCLEOTIDE SEQUENCE [LARGE SCALE GENOMIC DNA]</scope>
    <source>
        <strain evidence="2 3">NEAU-C151</strain>
    </source>
</reference>
<organism evidence="2 3">
    <name type="scientific">Streptomyces montanus</name>
    <dbReference type="NCBI Taxonomy" id="2580423"/>
    <lineage>
        <taxon>Bacteria</taxon>
        <taxon>Bacillati</taxon>
        <taxon>Actinomycetota</taxon>
        <taxon>Actinomycetes</taxon>
        <taxon>Kitasatosporales</taxon>
        <taxon>Streptomycetaceae</taxon>
        <taxon>Streptomyces</taxon>
    </lineage>
</organism>
<dbReference type="AlphaFoldDB" id="A0A5R9FL14"/>
<name>A0A5R9FL14_9ACTN</name>
<comment type="caution">
    <text evidence="2">The sequence shown here is derived from an EMBL/GenBank/DDBJ whole genome shotgun (WGS) entry which is preliminary data.</text>
</comment>
<dbReference type="EMBL" id="VBZC01000020">
    <property type="protein sequence ID" value="TLS44557.1"/>
    <property type="molecule type" value="Genomic_DNA"/>
</dbReference>
<accession>A0A5R9FL14</accession>
<evidence type="ECO:0000313" key="2">
    <source>
        <dbReference type="EMBL" id="TLS44557.1"/>
    </source>
</evidence>
<dbReference type="Proteomes" id="UP000305906">
    <property type="component" value="Unassembled WGS sequence"/>
</dbReference>
<gene>
    <name evidence="2" type="ORF">FE633_19845</name>
</gene>